<dbReference type="PANTHER" id="PTHR47396">
    <property type="entry name" value="TYPE I RESTRICTION ENZYME ECOKI R PROTEIN"/>
    <property type="match status" value="1"/>
</dbReference>
<dbReference type="Gene3D" id="3.40.50.300">
    <property type="entry name" value="P-loop containing nucleotide triphosphate hydrolases"/>
    <property type="match status" value="2"/>
</dbReference>
<dbReference type="InterPro" id="IPR027417">
    <property type="entry name" value="P-loop_NTPase"/>
</dbReference>
<dbReference type="PROSITE" id="PS51192">
    <property type="entry name" value="HELICASE_ATP_BIND_1"/>
    <property type="match status" value="1"/>
</dbReference>
<dbReference type="Pfam" id="PF04851">
    <property type="entry name" value="ResIII"/>
    <property type="match status" value="1"/>
</dbReference>
<dbReference type="Pfam" id="PF03457">
    <property type="entry name" value="HA"/>
    <property type="match status" value="2"/>
</dbReference>
<feature type="domain" description="Helicase ATP-binding" evidence="1">
    <location>
        <begin position="39"/>
        <end position="221"/>
    </location>
</feature>
<proteinExistence type="predicted"/>
<evidence type="ECO:0000259" key="1">
    <source>
        <dbReference type="PROSITE" id="PS51192"/>
    </source>
</evidence>
<keyword evidence="4" id="KW-1185">Reference proteome</keyword>
<feature type="non-terminal residue" evidence="3">
    <location>
        <position position="800"/>
    </location>
</feature>
<dbReference type="SMART" id="SM00490">
    <property type="entry name" value="HELICc"/>
    <property type="match status" value="1"/>
</dbReference>
<dbReference type="PROSITE" id="PS51194">
    <property type="entry name" value="HELICASE_CTER"/>
    <property type="match status" value="1"/>
</dbReference>
<dbReference type="Pfam" id="PF00271">
    <property type="entry name" value="Helicase_C"/>
    <property type="match status" value="1"/>
</dbReference>
<dbReference type="EMBL" id="JASCIQ010000082">
    <property type="protein sequence ID" value="MDI3409485.1"/>
    <property type="molecule type" value="Genomic_DNA"/>
</dbReference>
<reference evidence="3 4" key="1">
    <citation type="submission" date="2023-05" db="EMBL/GenBank/DDBJ databases">
        <title>Draft genome sequence of Streptomyces sp. B-S-A6 isolated from a cave soil in Thailand.</title>
        <authorList>
            <person name="Chamroensaksri N."/>
            <person name="Muangham S."/>
        </authorList>
    </citation>
    <scope>NUCLEOTIDE SEQUENCE [LARGE SCALE GENOMIC DNA]</scope>
    <source>
        <strain evidence="3 4">B-S-A6</strain>
    </source>
</reference>
<dbReference type="Gene3D" id="6.10.140.530">
    <property type="match status" value="1"/>
</dbReference>
<dbReference type="InterPro" id="IPR005114">
    <property type="entry name" value="Helicase_assoc"/>
</dbReference>
<evidence type="ECO:0000313" key="4">
    <source>
        <dbReference type="Proteomes" id="UP001223978"/>
    </source>
</evidence>
<name>A0ABT6SNB3_9ACTN</name>
<organism evidence="3 4">
    <name type="scientific">Streptomyces cavernicola</name>
    <dbReference type="NCBI Taxonomy" id="3043613"/>
    <lineage>
        <taxon>Bacteria</taxon>
        <taxon>Bacillati</taxon>
        <taxon>Actinomycetota</taxon>
        <taxon>Actinomycetes</taxon>
        <taxon>Kitasatosporales</taxon>
        <taxon>Streptomycetaceae</taxon>
        <taxon>Streptomyces</taxon>
    </lineage>
</organism>
<accession>A0ABT6SNB3</accession>
<gene>
    <name evidence="3" type="ORF">QIS96_37405</name>
</gene>
<dbReference type="SUPFAM" id="SSF52540">
    <property type="entry name" value="P-loop containing nucleoside triphosphate hydrolases"/>
    <property type="match status" value="1"/>
</dbReference>
<dbReference type="Proteomes" id="UP001223978">
    <property type="component" value="Unassembled WGS sequence"/>
</dbReference>
<dbReference type="InterPro" id="IPR001650">
    <property type="entry name" value="Helicase_C-like"/>
</dbReference>
<feature type="domain" description="Helicase C-terminal" evidence="2">
    <location>
        <begin position="289"/>
        <end position="467"/>
    </location>
</feature>
<comment type="caution">
    <text evidence="3">The sequence shown here is derived from an EMBL/GenBank/DDBJ whole genome shotgun (WGS) entry which is preliminary data.</text>
</comment>
<evidence type="ECO:0000313" key="3">
    <source>
        <dbReference type="EMBL" id="MDI3409485.1"/>
    </source>
</evidence>
<dbReference type="InterPro" id="IPR006935">
    <property type="entry name" value="Helicase/UvrB_N"/>
</dbReference>
<dbReference type="InterPro" id="IPR014001">
    <property type="entry name" value="Helicase_ATP-bd"/>
</dbReference>
<dbReference type="InterPro" id="IPR050742">
    <property type="entry name" value="Helicase_Restrict-Modif_Enz"/>
</dbReference>
<dbReference type="SMART" id="SM00487">
    <property type="entry name" value="DEXDc"/>
    <property type="match status" value="1"/>
</dbReference>
<sequence length="800" mass="90068">MKIQAREHQGAPVTSAATEDQLVTELRGHQAAAVDASVSAFLDHHARTSVVMATGTGKTLVALHIAHRTAGDGNVILFAPTIELLYQTAQVWQREGRRGLYLTVCHEDASPTLPGGILRINSAEELAQHAAQAAAFGPLNVFCTYHSQEKVEQAHRAFHLARWALIICDEAHRTAGDGNKAWARVLDDDLFPARHRLNMTATPRVLDPTADSDTLGTDVIASMDDPRLYGPVVYRLSLAESIAEGLLADYEVVAVEVTQEDLRQALRNPERIDTTSEGLRLAAAQIALLRAQHLYDLRRTLTFHTYIADACVFAETLTATAQFMPTPMRCRLSSNAVHSSLGAVARRERVQEFIDTPTHGPPDEDLPRRAVLSNCNCFTEGIDIPSLDSILFADPKSSPVQILQAIGRALRQTPGQGKIARIVVPVYLSPGQQLQEGVKGTSFHLLHQILISLSAWDELVFTRVTLHNGQRTTRPYTPARPLRADELIDLLHPKHTPAPNQVWDAAHEQARAFHDMHGHLNVPSRYRTSNGFYLGWWVGRQRSLKQHGMLLPQRAEALEHLDIQWEHPPTSIEYALTIARDYTARHGHLVPRTTDTHDGFPLGTWLADRRREAREASLPYCYQRALTEIYPWWNSPWDKTGQWRRSYAAVLAAARRNKLPFPDLSLEQARNLHSRWLADQITALPRLTTTQRELLDQIPLRHPLAHLLRRPRGYSAWAFHKGLREAYLFWRTHHHLAVPATYRGDDPSDPLLLRRWLSERRRGIARLTTQEINALQALDMRWLRSGQLPPVLRPATGRST</sequence>
<evidence type="ECO:0000259" key="2">
    <source>
        <dbReference type="PROSITE" id="PS51194"/>
    </source>
</evidence>
<dbReference type="CDD" id="cd18785">
    <property type="entry name" value="SF2_C"/>
    <property type="match status" value="1"/>
</dbReference>
<protein>
    <submittedName>
        <fullName evidence="3">Helicase associated domain protein</fullName>
    </submittedName>
</protein>
<dbReference type="RefSeq" id="WP_282547353.1">
    <property type="nucleotide sequence ID" value="NZ_JASCIQ010000082.1"/>
</dbReference>
<dbReference type="PANTHER" id="PTHR47396:SF1">
    <property type="entry name" value="ATP-DEPENDENT HELICASE IRC3-RELATED"/>
    <property type="match status" value="1"/>
</dbReference>